<keyword evidence="1" id="KW-0812">Transmembrane</keyword>
<dbReference type="AlphaFoldDB" id="A0A1D7VGL6"/>
<dbReference type="KEGG" id="slc:SL103_06310"/>
<gene>
    <name evidence="2" type="ORF">SL103_06310</name>
</gene>
<dbReference type="Proteomes" id="UP000094094">
    <property type="component" value="Chromosome"/>
</dbReference>
<keyword evidence="1" id="KW-0472">Membrane</keyword>
<organism evidence="2 3">
    <name type="scientific">Streptomyces lydicus</name>
    <dbReference type="NCBI Taxonomy" id="47763"/>
    <lineage>
        <taxon>Bacteria</taxon>
        <taxon>Bacillati</taxon>
        <taxon>Actinomycetota</taxon>
        <taxon>Actinomycetes</taxon>
        <taxon>Kitasatosporales</taxon>
        <taxon>Streptomycetaceae</taxon>
        <taxon>Streptomyces</taxon>
    </lineage>
</organism>
<proteinExistence type="predicted"/>
<accession>A0A1D7VGL6</accession>
<evidence type="ECO:0000313" key="2">
    <source>
        <dbReference type="EMBL" id="AOP45903.1"/>
    </source>
</evidence>
<reference evidence="2 3" key="1">
    <citation type="submission" date="2016-09" db="EMBL/GenBank/DDBJ databases">
        <title>Complete genome sequencing of Streptomyces lydicus 103 and metabolic pathways analysis of antibiotic biosynthesis.</title>
        <authorList>
            <person name="Jia N."/>
            <person name="Ding M.-Z."/>
            <person name="Gao F."/>
            <person name="Yuan Y.-J."/>
        </authorList>
    </citation>
    <scope>NUCLEOTIDE SEQUENCE [LARGE SCALE GENOMIC DNA]</scope>
    <source>
        <strain evidence="2 3">103</strain>
    </source>
</reference>
<evidence type="ECO:0000256" key="1">
    <source>
        <dbReference type="SAM" id="Phobius"/>
    </source>
</evidence>
<keyword evidence="1" id="KW-1133">Transmembrane helix</keyword>
<protein>
    <submittedName>
        <fullName evidence="2">Uncharacterized protein</fullName>
    </submittedName>
</protein>
<feature type="transmembrane region" description="Helical" evidence="1">
    <location>
        <begin position="21"/>
        <end position="54"/>
    </location>
</feature>
<dbReference type="EMBL" id="CP017157">
    <property type="protein sequence ID" value="AOP45903.1"/>
    <property type="molecule type" value="Genomic_DNA"/>
</dbReference>
<name>A0A1D7VGL6_9ACTN</name>
<sequence length="60" mass="5854">MAPAGLPDAGRRIMAGMANSAGAKAVVIGIATLGVAAALAVLGVFGLFACILFGWEPSLP</sequence>
<evidence type="ECO:0000313" key="3">
    <source>
        <dbReference type="Proteomes" id="UP000094094"/>
    </source>
</evidence>
<keyword evidence="3" id="KW-1185">Reference proteome</keyword>